<dbReference type="SUPFAM" id="SSF53335">
    <property type="entry name" value="S-adenosyl-L-methionine-dependent methyltransferases"/>
    <property type="match status" value="1"/>
</dbReference>
<dbReference type="EMBL" id="LK995497">
    <property type="protein sequence ID" value="CED91205.1"/>
    <property type="molecule type" value="Genomic_DNA"/>
</dbReference>
<gene>
    <name evidence="3" type="ORF">AAM4_1373</name>
</gene>
<dbReference type="PANTHER" id="PTHR43317">
    <property type="entry name" value="THERMOSPERMINE SYNTHASE ACAULIS5"/>
    <property type="match status" value="1"/>
</dbReference>
<keyword evidence="1" id="KW-0620">Polyamine biosynthesis</keyword>
<dbReference type="AlphaFoldDB" id="A0A1L7RBE8"/>
<evidence type="ECO:0000256" key="2">
    <source>
        <dbReference type="SAM" id="MobiDB-lite"/>
    </source>
</evidence>
<accession>A0A1L7RBE8</accession>
<reference evidence="3" key="1">
    <citation type="submission" date="2014-07" db="EMBL/GenBank/DDBJ databases">
        <authorList>
            <person name="Zhang J.E."/>
            <person name="Yang H."/>
            <person name="Guo J."/>
            <person name="Deng Z."/>
            <person name="Luo H."/>
            <person name="Luo M."/>
            <person name="Zhao B."/>
        </authorList>
    </citation>
    <scope>NUCLEOTIDE SEQUENCE</scope>
    <source>
        <strain evidence="3">AM4</strain>
    </source>
</reference>
<feature type="compositionally biased region" description="Low complexity" evidence="2">
    <location>
        <begin position="1"/>
        <end position="10"/>
    </location>
</feature>
<organism evidence="3">
    <name type="scientific">Actinomyces succiniciruminis</name>
    <dbReference type="NCBI Taxonomy" id="1522002"/>
    <lineage>
        <taxon>Bacteria</taxon>
        <taxon>Bacillati</taxon>
        <taxon>Actinomycetota</taxon>
        <taxon>Actinomycetes</taxon>
        <taxon>Actinomycetales</taxon>
        <taxon>Actinomycetaceae</taxon>
        <taxon>Actinomyces</taxon>
    </lineage>
</organism>
<dbReference type="NCBIfam" id="NF037959">
    <property type="entry name" value="MFS_SpdSyn"/>
    <property type="match status" value="1"/>
</dbReference>
<sequence>MTRSQSSARSSKQRRRGTDAAVRAAALSTGPVETSCATARLELRDTGVLLLLDGTESSWVDLRDPTHLDFEYLQQMDAVVSALCGRAEPLRALHLGGAGCALARAWDAARPGSTQLAVEIDAVLARMVREWFDLPRAPRLRIRVGDAAQVVGTLHAEAWDVVVRDVFAGGMVPGACRGREFLAECRRLLAPGGLYLANTVCPPRDAVAAELAHLCAVFGGVLVVGDPAVVRGRRRGNLVLVARAQPFTPPELDAVERAVRRLPLPVRTWRPNDPALPQPS</sequence>
<dbReference type="Gene3D" id="3.40.50.150">
    <property type="entry name" value="Vaccinia Virus protein VP39"/>
    <property type="match status" value="1"/>
</dbReference>
<dbReference type="InterPro" id="IPR029063">
    <property type="entry name" value="SAM-dependent_MTases_sf"/>
</dbReference>
<dbReference type="GO" id="GO:0006596">
    <property type="term" value="P:polyamine biosynthetic process"/>
    <property type="evidence" value="ECO:0007669"/>
    <property type="project" value="UniProtKB-KW"/>
</dbReference>
<dbReference type="PANTHER" id="PTHR43317:SF1">
    <property type="entry name" value="THERMOSPERMINE SYNTHASE ACAULIS5"/>
    <property type="match status" value="1"/>
</dbReference>
<name>A0A1L7RBE8_9ACTO</name>
<proteinExistence type="predicted"/>
<feature type="region of interest" description="Disordered" evidence="2">
    <location>
        <begin position="1"/>
        <end position="23"/>
    </location>
</feature>
<dbReference type="CDD" id="cd02440">
    <property type="entry name" value="AdoMet_MTases"/>
    <property type="match status" value="1"/>
</dbReference>
<protein>
    <submittedName>
        <fullName evidence="3">Spermidine synthase</fullName>
    </submittedName>
</protein>
<evidence type="ECO:0000256" key="1">
    <source>
        <dbReference type="ARBA" id="ARBA00023115"/>
    </source>
</evidence>
<evidence type="ECO:0000313" key="3">
    <source>
        <dbReference type="EMBL" id="CED91205.1"/>
    </source>
</evidence>